<dbReference type="EMBL" id="JARKIF010000003">
    <property type="protein sequence ID" value="KAJ7644078.1"/>
    <property type="molecule type" value="Genomic_DNA"/>
</dbReference>
<proteinExistence type="predicted"/>
<evidence type="ECO:0000313" key="2">
    <source>
        <dbReference type="EMBL" id="KAJ7644078.1"/>
    </source>
</evidence>
<reference evidence="2" key="1">
    <citation type="submission" date="2023-03" db="EMBL/GenBank/DDBJ databases">
        <title>Massive genome expansion in bonnet fungi (Mycena s.s.) driven by repeated elements and novel gene families across ecological guilds.</title>
        <authorList>
            <consortium name="Lawrence Berkeley National Laboratory"/>
            <person name="Harder C.B."/>
            <person name="Miyauchi S."/>
            <person name="Viragh M."/>
            <person name="Kuo A."/>
            <person name="Thoen E."/>
            <person name="Andreopoulos B."/>
            <person name="Lu D."/>
            <person name="Skrede I."/>
            <person name="Drula E."/>
            <person name="Henrissat B."/>
            <person name="Morin E."/>
            <person name="Kohler A."/>
            <person name="Barry K."/>
            <person name="LaButti K."/>
            <person name="Morin E."/>
            <person name="Salamov A."/>
            <person name="Lipzen A."/>
            <person name="Mereny Z."/>
            <person name="Hegedus B."/>
            <person name="Baldrian P."/>
            <person name="Stursova M."/>
            <person name="Weitz H."/>
            <person name="Taylor A."/>
            <person name="Grigoriev I.V."/>
            <person name="Nagy L.G."/>
            <person name="Martin F."/>
            <person name="Kauserud H."/>
        </authorList>
    </citation>
    <scope>NUCLEOTIDE SEQUENCE</scope>
    <source>
        <strain evidence="2">9284</strain>
    </source>
</reference>
<dbReference type="AlphaFoldDB" id="A0AAD7CAY5"/>
<evidence type="ECO:0008006" key="4">
    <source>
        <dbReference type="Google" id="ProtNLM"/>
    </source>
</evidence>
<evidence type="ECO:0000256" key="1">
    <source>
        <dbReference type="SAM" id="SignalP"/>
    </source>
</evidence>
<feature type="chain" id="PRO_5042093991" description="Cell wall protein" evidence="1">
    <location>
        <begin position="20"/>
        <end position="328"/>
    </location>
</feature>
<keyword evidence="1" id="KW-0732">Signal</keyword>
<protein>
    <recommendedName>
        <fullName evidence="4">Cell wall protein</fullName>
    </recommendedName>
</protein>
<dbReference type="Proteomes" id="UP001221142">
    <property type="component" value="Unassembled WGS sequence"/>
</dbReference>
<organism evidence="2 3">
    <name type="scientific">Roridomyces roridus</name>
    <dbReference type="NCBI Taxonomy" id="1738132"/>
    <lineage>
        <taxon>Eukaryota</taxon>
        <taxon>Fungi</taxon>
        <taxon>Dikarya</taxon>
        <taxon>Basidiomycota</taxon>
        <taxon>Agaricomycotina</taxon>
        <taxon>Agaricomycetes</taxon>
        <taxon>Agaricomycetidae</taxon>
        <taxon>Agaricales</taxon>
        <taxon>Marasmiineae</taxon>
        <taxon>Mycenaceae</taxon>
        <taxon>Roridomyces</taxon>
    </lineage>
</organism>
<keyword evidence="3" id="KW-1185">Reference proteome</keyword>
<name>A0AAD7CAY5_9AGAR</name>
<accession>A0AAD7CAY5</accession>
<gene>
    <name evidence="2" type="ORF">FB45DRAFT_735408</name>
</gene>
<sequence>MLSPKTVFLALLLSTSSLALPIRREVPQEHSHQQFLTTVQASLVLNNPDNIQDSVFGLLGNAAAIAGAGKITDATCLQQATADQAFTNAKAAGDVNGQVAALIYRALERNSGTVGGVTAPCTSIKAVNPEIAAIQQHQDPASANAAATNKAITLALAQQIAAVGGNAQDALKAGTFAPGNPNDNTGKGNTCDDANDAVGCIFSQNLLVEDATADEITAAVAGIGSAASSGAATSGSAADSGAASGSASSTYVDPLTLLSSQSCSFSVMTVSERSLSLPPPRLPLPLTLSPQLSQQRATSVTLARARFPRSISLPASMVARRHPLSPMT</sequence>
<evidence type="ECO:0000313" key="3">
    <source>
        <dbReference type="Proteomes" id="UP001221142"/>
    </source>
</evidence>
<feature type="signal peptide" evidence="1">
    <location>
        <begin position="1"/>
        <end position="19"/>
    </location>
</feature>
<comment type="caution">
    <text evidence="2">The sequence shown here is derived from an EMBL/GenBank/DDBJ whole genome shotgun (WGS) entry which is preliminary data.</text>
</comment>